<evidence type="ECO:0000256" key="3">
    <source>
        <dbReference type="ARBA" id="ARBA00022723"/>
    </source>
</evidence>
<sequence>MKFNFTPKAALLLFLLPLFSVAQTKNTARTIFGQTVQSVNPKNGFIRCASTEYEQSLLEKNPLRANTEAFETWLAPKVAAAKANIQNNKVNAVVQIPVVVHVIHNGDAVGTSENISDARVLSQITVLNQDFRKMTGTPGYNTNAVGADMEIEFVMAVRKPDGTATNGIDRVNLSRASWASETLVEGTLKPQTSWDPTKYFNIWVCAFSDSSSADLYGTLGYAQFPSSSGLGGLEVNEGEANTDGVIIDWRCFGSSDYVTGNYFFDDYDKGRTATHEIAHCFGLRHIWGDNTSCVINATDSRKDYCPDTPAATEEHYDCAQVYNTCTAAAGNDMTENYMDYSNDTCMNIFTLDQKGRMMAVLQNSPRRLDLLASTVAQTLATASFDKLSTIRLYPNPASTVVNIYSNASNLPDSYAVYNSLGQMVANSKVVSVADLTINTSAYNSGVYFIKVLKDGAVKTLQFVKN</sequence>
<dbReference type="NCBIfam" id="TIGR04183">
    <property type="entry name" value="Por_Secre_tail"/>
    <property type="match status" value="1"/>
</dbReference>
<keyword evidence="8" id="KW-1015">Disulfide bond</keyword>
<proteinExistence type="inferred from homology"/>
<evidence type="ECO:0000256" key="6">
    <source>
        <dbReference type="ARBA" id="ARBA00022833"/>
    </source>
</evidence>
<dbReference type="CDD" id="cd04275">
    <property type="entry name" value="ZnMc_pappalysin_like"/>
    <property type="match status" value="1"/>
</dbReference>
<dbReference type="InterPro" id="IPR024079">
    <property type="entry name" value="MetalloPept_cat_dom_sf"/>
</dbReference>
<keyword evidence="2" id="KW-0645">Protease</keyword>
<dbReference type="Gene3D" id="3.40.390.10">
    <property type="entry name" value="Collagenase (Catalytic Domain)"/>
    <property type="match status" value="1"/>
</dbReference>
<dbReference type="EMBL" id="FNEZ01000005">
    <property type="protein sequence ID" value="SDK29351.1"/>
    <property type="molecule type" value="Genomic_DNA"/>
</dbReference>
<feature type="chain" id="PRO_5011649744" evidence="9">
    <location>
        <begin position="23"/>
        <end position="465"/>
    </location>
</feature>
<dbReference type="Pfam" id="PF18962">
    <property type="entry name" value="Por_Secre_tail"/>
    <property type="match status" value="1"/>
</dbReference>
<feature type="domain" description="Peptidase M43 pregnancy-associated plasma-A" evidence="10">
    <location>
        <begin position="260"/>
        <end position="361"/>
    </location>
</feature>
<keyword evidence="5" id="KW-0378">Hydrolase</keyword>
<reference evidence="12 13" key="1">
    <citation type="submission" date="2016-10" db="EMBL/GenBank/DDBJ databases">
        <authorList>
            <person name="de Groot N.N."/>
        </authorList>
    </citation>
    <scope>NUCLEOTIDE SEQUENCE [LARGE SCALE GENOMIC DNA]</scope>
    <source>
        <strain evidence="12 13">CGMCC 1.10076</strain>
    </source>
</reference>
<evidence type="ECO:0000259" key="11">
    <source>
        <dbReference type="Pfam" id="PF18962"/>
    </source>
</evidence>
<dbReference type="SUPFAM" id="SSF55486">
    <property type="entry name" value="Metalloproteases ('zincins'), catalytic domain"/>
    <property type="match status" value="1"/>
</dbReference>
<evidence type="ECO:0000256" key="4">
    <source>
        <dbReference type="ARBA" id="ARBA00022729"/>
    </source>
</evidence>
<dbReference type="Pfam" id="PF05572">
    <property type="entry name" value="Peptidase_M43"/>
    <property type="match status" value="1"/>
</dbReference>
<dbReference type="RefSeq" id="WP_091397288.1">
    <property type="nucleotide sequence ID" value="NZ_BKAI01000007.1"/>
</dbReference>
<dbReference type="OrthoDB" id="6278496at2"/>
<dbReference type="GO" id="GO:0006508">
    <property type="term" value="P:proteolysis"/>
    <property type="evidence" value="ECO:0007669"/>
    <property type="project" value="UniProtKB-KW"/>
</dbReference>
<dbReference type="InterPro" id="IPR026444">
    <property type="entry name" value="Secre_tail"/>
</dbReference>
<name>A0A1G9AQ34_9FLAO</name>
<accession>A0A1G9AQ34</accession>
<organism evidence="12 13">
    <name type="scientific">Flavobacterium noncentrifugens</name>
    <dbReference type="NCBI Taxonomy" id="1128970"/>
    <lineage>
        <taxon>Bacteria</taxon>
        <taxon>Pseudomonadati</taxon>
        <taxon>Bacteroidota</taxon>
        <taxon>Flavobacteriia</taxon>
        <taxon>Flavobacteriales</taxon>
        <taxon>Flavobacteriaceae</taxon>
        <taxon>Flavobacterium</taxon>
    </lineage>
</organism>
<evidence type="ECO:0000256" key="9">
    <source>
        <dbReference type="SAM" id="SignalP"/>
    </source>
</evidence>
<evidence type="ECO:0000313" key="13">
    <source>
        <dbReference type="Proteomes" id="UP000199580"/>
    </source>
</evidence>
<evidence type="ECO:0000259" key="10">
    <source>
        <dbReference type="Pfam" id="PF05572"/>
    </source>
</evidence>
<dbReference type="GO" id="GO:0008237">
    <property type="term" value="F:metallopeptidase activity"/>
    <property type="evidence" value="ECO:0007669"/>
    <property type="project" value="UniProtKB-KW"/>
</dbReference>
<evidence type="ECO:0000256" key="7">
    <source>
        <dbReference type="ARBA" id="ARBA00023049"/>
    </source>
</evidence>
<dbReference type="AlphaFoldDB" id="A0A1G9AQ34"/>
<dbReference type="InterPro" id="IPR008754">
    <property type="entry name" value="Peptidase_M43"/>
</dbReference>
<keyword evidence="4 9" id="KW-0732">Signal</keyword>
<dbReference type="STRING" id="1128970.SAMN04487935_3000"/>
<protein>
    <submittedName>
        <fullName evidence="12">Por secretion system C-terminal sorting domain-containing protein</fullName>
    </submittedName>
</protein>
<evidence type="ECO:0000313" key="12">
    <source>
        <dbReference type="EMBL" id="SDK29351.1"/>
    </source>
</evidence>
<gene>
    <name evidence="12" type="ORF">SAMN04487935_3000</name>
</gene>
<feature type="signal peptide" evidence="9">
    <location>
        <begin position="1"/>
        <end position="22"/>
    </location>
</feature>
<feature type="domain" description="Secretion system C-terminal sorting" evidence="11">
    <location>
        <begin position="392"/>
        <end position="457"/>
    </location>
</feature>
<keyword evidence="6" id="KW-0862">Zinc</keyword>
<evidence type="ECO:0000256" key="1">
    <source>
        <dbReference type="ARBA" id="ARBA00008721"/>
    </source>
</evidence>
<comment type="similarity">
    <text evidence="1">Belongs to the peptidase M43B family.</text>
</comment>
<dbReference type="PANTHER" id="PTHR47466">
    <property type="match status" value="1"/>
</dbReference>
<dbReference type="Proteomes" id="UP000199580">
    <property type="component" value="Unassembled WGS sequence"/>
</dbReference>
<dbReference type="PANTHER" id="PTHR47466:SF1">
    <property type="entry name" value="METALLOPROTEASE MEP1 (AFU_ORTHOLOGUE AFUA_1G07730)-RELATED"/>
    <property type="match status" value="1"/>
</dbReference>
<evidence type="ECO:0000256" key="2">
    <source>
        <dbReference type="ARBA" id="ARBA00022670"/>
    </source>
</evidence>
<keyword evidence="13" id="KW-1185">Reference proteome</keyword>
<keyword evidence="7" id="KW-0482">Metalloprotease</keyword>
<evidence type="ECO:0000256" key="5">
    <source>
        <dbReference type="ARBA" id="ARBA00022801"/>
    </source>
</evidence>
<evidence type="ECO:0000256" key="8">
    <source>
        <dbReference type="ARBA" id="ARBA00023157"/>
    </source>
</evidence>
<keyword evidence="3" id="KW-0479">Metal-binding</keyword>
<dbReference type="GO" id="GO:0046872">
    <property type="term" value="F:metal ion binding"/>
    <property type="evidence" value="ECO:0007669"/>
    <property type="project" value="UniProtKB-KW"/>
</dbReference>